<comment type="caution">
    <text evidence="2">The sequence shown here is derived from an EMBL/GenBank/DDBJ whole genome shotgun (WGS) entry which is preliminary data.</text>
</comment>
<keyword evidence="1" id="KW-0472">Membrane</keyword>
<feature type="transmembrane region" description="Helical" evidence="1">
    <location>
        <begin position="72"/>
        <end position="94"/>
    </location>
</feature>
<evidence type="ECO:0000313" key="2">
    <source>
        <dbReference type="EMBL" id="RUQ84376.1"/>
    </source>
</evidence>
<sequence>MMTPNSPGRGSDGHDPVDYLAVEDSPDFRELKSRHRRFVLPVAGLAFLWFLAYVLLATYASDFMATPVFGRVNIGLILGLAQFVTTFAITMTYVSYANRRLDPLAEKLRVELAETEASR</sequence>
<protein>
    <submittedName>
        <fullName evidence="2">DUF485 domain-containing protein</fullName>
    </submittedName>
</protein>
<proteinExistence type="predicted"/>
<dbReference type="Pfam" id="PF04341">
    <property type="entry name" value="DUF485"/>
    <property type="match status" value="1"/>
</dbReference>
<gene>
    <name evidence="2" type="ORF">ELQ93_16380</name>
</gene>
<evidence type="ECO:0000256" key="1">
    <source>
        <dbReference type="SAM" id="Phobius"/>
    </source>
</evidence>
<evidence type="ECO:0000313" key="3">
    <source>
        <dbReference type="Proteomes" id="UP000268291"/>
    </source>
</evidence>
<keyword evidence="1" id="KW-0812">Transmembrane</keyword>
<dbReference type="PANTHER" id="PTHR38441:SF1">
    <property type="entry name" value="MEMBRANE PROTEIN"/>
    <property type="match status" value="1"/>
</dbReference>
<keyword evidence="1" id="KW-1133">Transmembrane helix</keyword>
<keyword evidence="3" id="KW-1185">Reference proteome</keyword>
<dbReference type="Proteomes" id="UP000268291">
    <property type="component" value="Unassembled WGS sequence"/>
</dbReference>
<dbReference type="EMBL" id="RZGY01000003">
    <property type="protein sequence ID" value="RUQ84376.1"/>
    <property type="molecule type" value="Genomic_DNA"/>
</dbReference>
<organism evidence="2 3">
    <name type="scientific">Labedella gwakjiensis</name>
    <dbReference type="NCBI Taxonomy" id="390269"/>
    <lineage>
        <taxon>Bacteria</taxon>
        <taxon>Bacillati</taxon>
        <taxon>Actinomycetota</taxon>
        <taxon>Actinomycetes</taxon>
        <taxon>Micrococcales</taxon>
        <taxon>Microbacteriaceae</taxon>
        <taxon>Labedella</taxon>
    </lineage>
</organism>
<reference evidence="2 3" key="1">
    <citation type="submission" date="2018-12" db="EMBL/GenBank/DDBJ databases">
        <authorList>
            <person name="hu s."/>
            <person name="Xu Y."/>
            <person name="Xu B."/>
            <person name="Li F."/>
        </authorList>
    </citation>
    <scope>NUCLEOTIDE SEQUENCE [LARGE SCALE GENOMIC DNA]</scope>
    <source>
        <strain evidence="2 3">KSW2-17</strain>
    </source>
</reference>
<name>A0ABY0C4M0_9MICO</name>
<dbReference type="PANTHER" id="PTHR38441">
    <property type="entry name" value="INTEGRAL MEMBRANE PROTEIN-RELATED"/>
    <property type="match status" value="1"/>
</dbReference>
<feature type="transmembrane region" description="Helical" evidence="1">
    <location>
        <begin position="38"/>
        <end position="60"/>
    </location>
</feature>
<accession>A0ABY0C4M0</accession>
<dbReference type="InterPro" id="IPR007436">
    <property type="entry name" value="DUF485"/>
</dbReference>